<evidence type="ECO:0000313" key="3">
    <source>
        <dbReference type="Proteomes" id="UP000237271"/>
    </source>
</evidence>
<dbReference type="InterPro" id="IPR022105">
    <property type="entry name" value="DUF3645"/>
</dbReference>
<sequence>MGKAVLRFHKVERRMWGSTREVDLETRAASGIWRIGTLFGKAISIPGTRQKKIAIPFRAADVPSERSEFSHPDVCIVLTLLGYYHDCLTEDEVAFAVGYVGQHQQYDQWYKSVEPGLSEEEGKTLCDVRHISLADARQLETLCRV</sequence>
<gene>
    <name evidence="2" type="ORF">PHPALM_1559</name>
</gene>
<dbReference type="OrthoDB" id="4866634at2759"/>
<feature type="domain" description="DUF3645" evidence="1">
    <location>
        <begin position="48"/>
        <end position="79"/>
    </location>
</feature>
<protein>
    <recommendedName>
        <fullName evidence="1">DUF3645 domain-containing protein</fullName>
    </recommendedName>
</protein>
<evidence type="ECO:0000313" key="2">
    <source>
        <dbReference type="EMBL" id="POM80583.1"/>
    </source>
</evidence>
<dbReference type="EMBL" id="NCKW01000379">
    <property type="protein sequence ID" value="POM80583.1"/>
    <property type="molecule type" value="Genomic_DNA"/>
</dbReference>
<keyword evidence="3" id="KW-1185">Reference proteome</keyword>
<comment type="caution">
    <text evidence="2">The sequence shown here is derived from an EMBL/GenBank/DDBJ whole genome shotgun (WGS) entry which is preliminary data.</text>
</comment>
<dbReference type="Pfam" id="PF12359">
    <property type="entry name" value="DUF3645"/>
    <property type="match status" value="1"/>
</dbReference>
<accession>A0A2P4YRY8</accession>
<dbReference type="Proteomes" id="UP000237271">
    <property type="component" value="Unassembled WGS sequence"/>
</dbReference>
<evidence type="ECO:0000259" key="1">
    <source>
        <dbReference type="Pfam" id="PF12359"/>
    </source>
</evidence>
<reference evidence="2 3" key="1">
    <citation type="journal article" date="2017" name="Genome Biol. Evol.">
        <title>Phytophthora megakarya and P. palmivora, closely related causal agents of cacao black pod rot, underwent increases in genome sizes and gene numbers by different mechanisms.</title>
        <authorList>
            <person name="Ali S.S."/>
            <person name="Shao J."/>
            <person name="Lary D.J."/>
            <person name="Kronmiller B."/>
            <person name="Shen D."/>
            <person name="Strem M.D."/>
            <person name="Amoako-Attah I."/>
            <person name="Akrofi A.Y."/>
            <person name="Begoude B.A."/>
            <person name="Ten Hoopen G.M."/>
            <person name="Coulibaly K."/>
            <person name="Kebe B.I."/>
            <person name="Melnick R.L."/>
            <person name="Guiltinan M.J."/>
            <person name="Tyler B.M."/>
            <person name="Meinhardt L.W."/>
            <person name="Bailey B.A."/>
        </authorList>
    </citation>
    <scope>NUCLEOTIDE SEQUENCE [LARGE SCALE GENOMIC DNA]</scope>
    <source>
        <strain evidence="3">sbr112.9</strain>
    </source>
</reference>
<organism evidence="2 3">
    <name type="scientific">Phytophthora palmivora</name>
    <dbReference type="NCBI Taxonomy" id="4796"/>
    <lineage>
        <taxon>Eukaryota</taxon>
        <taxon>Sar</taxon>
        <taxon>Stramenopiles</taxon>
        <taxon>Oomycota</taxon>
        <taxon>Peronosporomycetes</taxon>
        <taxon>Peronosporales</taxon>
        <taxon>Peronosporaceae</taxon>
        <taxon>Phytophthora</taxon>
    </lineage>
</organism>
<dbReference type="AlphaFoldDB" id="A0A2P4YRY8"/>
<name>A0A2P4YRY8_9STRA</name>
<proteinExistence type="predicted"/>